<name>A0CDF4_PARTE</name>
<dbReference type="InParanoid" id="A0CDF4"/>
<organism evidence="1 2">
    <name type="scientific">Paramecium tetraurelia</name>
    <dbReference type="NCBI Taxonomy" id="5888"/>
    <lineage>
        <taxon>Eukaryota</taxon>
        <taxon>Sar</taxon>
        <taxon>Alveolata</taxon>
        <taxon>Ciliophora</taxon>
        <taxon>Intramacronucleata</taxon>
        <taxon>Oligohymenophorea</taxon>
        <taxon>Peniculida</taxon>
        <taxon>Parameciidae</taxon>
        <taxon>Paramecium</taxon>
    </lineage>
</organism>
<evidence type="ECO:0008006" key="3">
    <source>
        <dbReference type="Google" id="ProtNLM"/>
    </source>
</evidence>
<dbReference type="KEGG" id="ptm:GSPATT00007032001"/>
<protein>
    <recommendedName>
        <fullName evidence="3">PPM-type phosphatase domain-containing protein</fullName>
    </recommendedName>
</protein>
<dbReference type="GO" id="GO:0004722">
    <property type="term" value="F:protein serine/threonine phosphatase activity"/>
    <property type="evidence" value="ECO:0000318"/>
    <property type="project" value="GO_Central"/>
</dbReference>
<dbReference type="Proteomes" id="UP000000600">
    <property type="component" value="Unassembled WGS sequence"/>
</dbReference>
<dbReference type="RefSeq" id="XP_001436218.1">
    <property type="nucleotide sequence ID" value="XM_001436181.1"/>
</dbReference>
<dbReference type="GO" id="GO:0007165">
    <property type="term" value="P:signal transduction"/>
    <property type="evidence" value="ECO:0000318"/>
    <property type="project" value="GO_Central"/>
</dbReference>
<evidence type="ECO:0000313" key="1">
    <source>
        <dbReference type="EMBL" id="CAK68821.1"/>
    </source>
</evidence>
<dbReference type="InterPro" id="IPR036457">
    <property type="entry name" value="PPM-type-like_dom_sf"/>
</dbReference>
<keyword evidence="2" id="KW-1185">Reference proteome</keyword>
<evidence type="ECO:0000313" key="2">
    <source>
        <dbReference type="Proteomes" id="UP000000600"/>
    </source>
</evidence>
<dbReference type="HOGENOM" id="CLU_013173_6_5_1"/>
<proteinExistence type="predicted"/>
<dbReference type="OrthoDB" id="10264738at2759"/>
<sequence>MARSYSLMSFKITKVISTYRASNANTRITCKGTLIQRMFIKEIIKNYVKYQSSLQLDGLGALRNLIKNADDLSININKAQNIEFFVGSLSDGHGEFGSQISSYLQNFIWRNQFDLKRKSKQDIFQLKLINLLQQIELKLTAKILFDCKLSGASLLSEIIVSNVLYFSNWETLKLLTFINQSSQMRIQKIQENLFKIQTKYMIQIAERKQIGQGGREENRLGHLKGQKEGSLKIGCFGNSIGKSIGITAKNDFKEFKIPKQGYLLMASTGLWEKLDILLIDKILDDNYPPQNLG</sequence>
<dbReference type="GeneID" id="5022003"/>
<dbReference type="AlphaFoldDB" id="A0CDF4"/>
<gene>
    <name evidence="1" type="ORF">GSPATT00007032001</name>
</gene>
<dbReference type="SUPFAM" id="SSF81606">
    <property type="entry name" value="PP2C-like"/>
    <property type="match status" value="1"/>
</dbReference>
<dbReference type="EMBL" id="CT868063">
    <property type="protein sequence ID" value="CAK68821.1"/>
    <property type="molecule type" value="Genomic_DNA"/>
</dbReference>
<reference evidence="1 2" key="1">
    <citation type="journal article" date="2006" name="Nature">
        <title>Global trends of whole-genome duplications revealed by the ciliate Paramecium tetraurelia.</title>
        <authorList>
            <consortium name="Genoscope"/>
            <person name="Aury J.-M."/>
            <person name="Jaillon O."/>
            <person name="Duret L."/>
            <person name="Noel B."/>
            <person name="Jubin C."/>
            <person name="Porcel B.M."/>
            <person name="Segurens B."/>
            <person name="Daubin V."/>
            <person name="Anthouard V."/>
            <person name="Aiach N."/>
            <person name="Arnaiz O."/>
            <person name="Billaut A."/>
            <person name="Beisson J."/>
            <person name="Blanc I."/>
            <person name="Bouhouche K."/>
            <person name="Camara F."/>
            <person name="Duharcourt S."/>
            <person name="Guigo R."/>
            <person name="Gogendeau D."/>
            <person name="Katinka M."/>
            <person name="Keller A.-M."/>
            <person name="Kissmehl R."/>
            <person name="Klotz C."/>
            <person name="Koll F."/>
            <person name="Le Moue A."/>
            <person name="Lepere C."/>
            <person name="Malinsky S."/>
            <person name="Nowacki M."/>
            <person name="Nowak J.K."/>
            <person name="Plattner H."/>
            <person name="Poulain J."/>
            <person name="Ruiz F."/>
            <person name="Serrano V."/>
            <person name="Zagulski M."/>
            <person name="Dessen P."/>
            <person name="Betermier M."/>
            <person name="Weissenbach J."/>
            <person name="Scarpelli C."/>
            <person name="Schachter V."/>
            <person name="Sperling L."/>
            <person name="Meyer E."/>
            <person name="Cohen J."/>
            <person name="Wincker P."/>
        </authorList>
    </citation>
    <scope>NUCLEOTIDE SEQUENCE [LARGE SCALE GENOMIC DNA]</scope>
    <source>
        <strain evidence="1 2">Stock d4-2</strain>
    </source>
</reference>
<accession>A0CDF4</accession>